<protein>
    <submittedName>
        <fullName evidence="1">Uncharacterized protein</fullName>
    </submittedName>
</protein>
<organism evidence="1 2">
    <name type="scientific">Cotesia typhae</name>
    <dbReference type="NCBI Taxonomy" id="2053667"/>
    <lineage>
        <taxon>Eukaryota</taxon>
        <taxon>Metazoa</taxon>
        <taxon>Ecdysozoa</taxon>
        <taxon>Arthropoda</taxon>
        <taxon>Hexapoda</taxon>
        <taxon>Insecta</taxon>
        <taxon>Pterygota</taxon>
        <taxon>Neoptera</taxon>
        <taxon>Endopterygota</taxon>
        <taxon>Hymenoptera</taxon>
        <taxon>Apocrita</taxon>
        <taxon>Ichneumonoidea</taxon>
        <taxon>Braconidae</taxon>
        <taxon>Microgastrinae</taxon>
        <taxon>Cotesia</taxon>
    </lineage>
</organism>
<dbReference type="EMBL" id="JAAOIC020000020">
    <property type="protein sequence ID" value="KAG8040545.1"/>
    <property type="molecule type" value="Genomic_DNA"/>
</dbReference>
<name>A0A8J5UWD2_9HYME</name>
<keyword evidence="2" id="KW-1185">Reference proteome</keyword>
<dbReference type="Proteomes" id="UP000729913">
    <property type="component" value="Unassembled WGS sequence"/>
</dbReference>
<gene>
    <name evidence="1" type="ORF">G9C98_002541</name>
</gene>
<accession>A0A8J5UWD2</accession>
<sequence>MCGFIHTTRINTSQVLRQIKQQFRQNGPRKNWFGSRTRHRDLSPLVSKESAVMRSRLKLPRPASGYKSPRMIYKR</sequence>
<evidence type="ECO:0000313" key="2">
    <source>
        <dbReference type="Proteomes" id="UP000729913"/>
    </source>
</evidence>
<reference evidence="1" key="2">
    <citation type="submission" date="2021-04" db="EMBL/GenBank/DDBJ databases">
        <title>Genome-wide patterns of bracovirus chromosomal integration into multiple host tissues during parasitism.</title>
        <authorList>
            <person name="Chebbi M.A.C."/>
        </authorList>
    </citation>
    <scope>NUCLEOTIDE SEQUENCE</scope>
    <source>
        <tissue evidence="1">Whole body</tissue>
    </source>
</reference>
<comment type="caution">
    <text evidence="1">The sequence shown here is derived from an EMBL/GenBank/DDBJ whole genome shotgun (WGS) entry which is preliminary data.</text>
</comment>
<evidence type="ECO:0000313" key="1">
    <source>
        <dbReference type="EMBL" id="KAG8040545.1"/>
    </source>
</evidence>
<proteinExistence type="predicted"/>
<dbReference type="AlphaFoldDB" id="A0A8J5UWD2"/>
<reference evidence="1" key="1">
    <citation type="submission" date="2020-03" db="EMBL/GenBank/DDBJ databases">
        <authorList>
            <person name="Chebbi M.A."/>
            <person name="Drezen J.M."/>
        </authorList>
    </citation>
    <scope>NUCLEOTIDE SEQUENCE</scope>
    <source>
        <tissue evidence="1">Whole body</tissue>
    </source>
</reference>